<reference evidence="1" key="1">
    <citation type="submission" date="2018-02" db="EMBL/GenBank/DDBJ databases">
        <title>Rhizophora mucronata_Transcriptome.</title>
        <authorList>
            <person name="Meera S.P."/>
            <person name="Sreeshan A."/>
            <person name="Augustine A."/>
        </authorList>
    </citation>
    <scope>NUCLEOTIDE SEQUENCE</scope>
    <source>
        <tissue evidence="1">Leaf</tissue>
    </source>
</reference>
<evidence type="ECO:0000313" key="1">
    <source>
        <dbReference type="EMBL" id="MBX66935.1"/>
    </source>
</evidence>
<proteinExistence type="predicted"/>
<accession>A0A2P2QJ39</accession>
<dbReference type="EMBL" id="GGEC01086451">
    <property type="protein sequence ID" value="MBX66935.1"/>
    <property type="molecule type" value="Transcribed_RNA"/>
</dbReference>
<organism evidence="1">
    <name type="scientific">Rhizophora mucronata</name>
    <name type="common">Asiatic mangrove</name>
    <dbReference type="NCBI Taxonomy" id="61149"/>
    <lineage>
        <taxon>Eukaryota</taxon>
        <taxon>Viridiplantae</taxon>
        <taxon>Streptophyta</taxon>
        <taxon>Embryophyta</taxon>
        <taxon>Tracheophyta</taxon>
        <taxon>Spermatophyta</taxon>
        <taxon>Magnoliopsida</taxon>
        <taxon>eudicotyledons</taxon>
        <taxon>Gunneridae</taxon>
        <taxon>Pentapetalae</taxon>
        <taxon>rosids</taxon>
        <taxon>fabids</taxon>
        <taxon>Malpighiales</taxon>
        <taxon>Rhizophoraceae</taxon>
        <taxon>Rhizophora</taxon>
    </lineage>
</organism>
<sequence>MCTTIDYSPKLIVLTLASYLHLFWGTLENMLITHC</sequence>
<name>A0A2P2QJ39_RHIMU</name>
<dbReference type="AlphaFoldDB" id="A0A2P2QJ39"/>
<protein>
    <submittedName>
        <fullName evidence="1">Uncharacterized protein</fullName>
    </submittedName>
</protein>